<sequence length="390" mass="41645">MGPLDQLPPEGWTSGPTLADLIPSVSAALGYGQGRRFEIPDSHTVVVLMVDGLGDVLLQENSVFAPTLTANRSATLRAGFPSTTATSLTSLGTGLPCGEHGILGYSFAPRDLDPDITHTLNTLRWTLDTADGRDAGAFFPPADVQPMPAAFDELGQAGAGVTVLMAGDFRGSGLTRAAYGNPTDYRDASSPAAVRDHLREILAHGDQGPRLIYGYLPQLDAAGHRWGPGTPEWRERLRDIDDLVREVIDLLPPGATLLVTGDHGMISAGRRIDIDTSPELTERVRAVAGEARIRHVYAEPGQASRVREVWEAELDGIARIATREQAVDEQWFGAGTAAHVVDRIGDVVAVPYRDTLLTRSLAEPLETIMPGHHGGWTVAELLVPLIAATG</sequence>
<name>A0ABP7PMH7_9ACTN</name>
<dbReference type="InterPro" id="IPR017850">
    <property type="entry name" value="Alkaline_phosphatase_core_sf"/>
</dbReference>
<comment type="caution">
    <text evidence="1">The sequence shown here is derived from an EMBL/GenBank/DDBJ whole genome shotgun (WGS) entry which is preliminary data.</text>
</comment>
<protein>
    <submittedName>
        <fullName evidence="1">Alkaline phosphatase family protein</fullName>
    </submittedName>
</protein>
<dbReference type="EMBL" id="BAAAZW010000009">
    <property type="protein sequence ID" value="GAA3967666.1"/>
    <property type="molecule type" value="Genomic_DNA"/>
</dbReference>
<reference evidence="2" key="1">
    <citation type="journal article" date="2019" name="Int. J. Syst. Evol. Microbiol.">
        <title>The Global Catalogue of Microorganisms (GCM) 10K type strain sequencing project: providing services to taxonomists for standard genome sequencing and annotation.</title>
        <authorList>
            <consortium name="The Broad Institute Genomics Platform"/>
            <consortium name="The Broad Institute Genome Sequencing Center for Infectious Disease"/>
            <person name="Wu L."/>
            <person name="Ma J."/>
        </authorList>
    </citation>
    <scope>NUCLEOTIDE SEQUENCE [LARGE SCALE GENOMIC DNA]</scope>
    <source>
        <strain evidence="2">JCM 16923</strain>
    </source>
</reference>
<dbReference type="Gene3D" id="3.40.720.10">
    <property type="entry name" value="Alkaline Phosphatase, subunit A"/>
    <property type="match status" value="1"/>
</dbReference>
<dbReference type="PANTHER" id="PTHR10151">
    <property type="entry name" value="ECTONUCLEOTIDE PYROPHOSPHATASE/PHOSPHODIESTERASE"/>
    <property type="match status" value="1"/>
</dbReference>
<gene>
    <name evidence="1" type="ORF">GCM10022231_30850</name>
</gene>
<proteinExistence type="predicted"/>
<evidence type="ECO:0000313" key="1">
    <source>
        <dbReference type="EMBL" id="GAA3967666.1"/>
    </source>
</evidence>
<dbReference type="InterPro" id="IPR002591">
    <property type="entry name" value="Phosphodiest/P_Trfase"/>
</dbReference>
<organism evidence="1 2">
    <name type="scientific">Gordonia caeni</name>
    <dbReference type="NCBI Taxonomy" id="1007097"/>
    <lineage>
        <taxon>Bacteria</taxon>
        <taxon>Bacillati</taxon>
        <taxon>Actinomycetota</taxon>
        <taxon>Actinomycetes</taxon>
        <taxon>Mycobacteriales</taxon>
        <taxon>Gordoniaceae</taxon>
        <taxon>Gordonia</taxon>
    </lineage>
</organism>
<dbReference type="Proteomes" id="UP001418444">
    <property type="component" value="Unassembled WGS sequence"/>
</dbReference>
<evidence type="ECO:0000313" key="2">
    <source>
        <dbReference type="Proteomes" id="UP001418444"/>
    </source>
</evidence>
<dbReference type="Pfam" id="PF01663">
    <property type="entry name" value="Phosphodiest"/>
    <property type="match status" value="1"/>
</dbReference>
<dbReference type="RefSeq" id="WP_344785358.1">
    <property type="nucleotide sequence ID" value="NZ_BAAAZW010000009.1"/>
</dbReference>
<keyword evidence="2" id="KW-1185">Reference proteome</keyword>
<dbReference type="SUPFAM" id="SSF53649">
    <property type="entry name" value="Alkaline phosphatase-like"/>
    <property type="match status" value="1"/>
</dbReference>
<dbReference type="PANTHER" id="PTHR10151:SF120">
    <property type="entry name" value="BIS(5'-ADENOSYL)-TRIPHOSPHATASE"/>
    <property type="match status" value="1"/>
</dbReference>
<accession>A0ABP7PMH7</accession>